<dbReference type="PANTHER" id="PTHR42060:SF1">
    <property type="entry name" value="NHL REPEAT-CONTAINING PROTEIN"/>
    <property type="match status" value="1"/>
</dbReference>
<evidence type="ECO:0008006" key="4">
    <source>
        <dbReference type="Google" id="ProtNLM"/>
    </source>
</evidence>
<reference evidence="2 3" key="1">
    <citation type="submission" date="2014-04" db="EMBL/GenBank/DDBJ databases">
        <authorList>
            <consortium name="DOE Joint Genome Institute"/>
            <person name="Kuo A."/>
            <person name="Martino E."/>
            <person name="Perotto S."/>
            <person name="Kohler A."/>
            <person name="Nagy L.G."/>
            <person name="Floudas D."/>
            <person name="Copeland A."/>
            <person name="Barry K.W."/>
            <person name="Cichocki N."/>
            <person name="Veneault-Fourrey C."/>
            <person name="LaButti K."/>
            <person name="Lindquist E.A."/>
            <person name="Lipzen A."/>
            <person name="Lundell T."/>
            <person name="Morin E."/>
            <person name="Murat C."/>
            <person name="Sun H."/>
            <person name="Tunlid A."/>
            <person name="Henrissat B."/>
            <person name="Grigoriev I.V."/>
            <person name="Hibbett D.S."/>
            <person name="Martin F."/>
            <person name="Nordberg H.P."/>
            <person name="Cantor M.N."/>
            <person name="Hua S.X."/>
        </authorList>
    </citation>
    <scope>NUCLEOTIDE SEQUENCE [LARGE SCALE GENOMIC DNA]</scope>
    <source>
        <strain evidence="2 3">Zn</strain>
    </source>
</reference>
<feature type="signal peptide" evidence="1">
    <location>
        <begin position="1"/>
        <end position="16"/>
    </location>
</feature>
<dbReference type="InterPro" id="IPR052998">
    <property type="entry name" value="Hetero-Diels-Alderase-like"/>
</dbReference>
<dbReference type="InterPro" id="IPR011042">
    <property type="entry name" value="6-blade_b-propeller_TolB-like"/>
</dbReference>
<dbReference type="HOGENOM" id="CLU_052989_1_0_1"/>
<evidence type="ECO:0000256" key="1">
    <source>
        <dbReference type="SAM" id="SignalP"/>
    </source>
</evidence>
<sequence>MCLLSLVLSLPNRVFSHNITVREVWEFPNETWIENLAIRSNGQILVTLGSSPELYQVDPFGNQKPTLVYRFPGVTGVLGIAEVEPDIFAIIAGNYSFTTFSTISGSYSVWKIDMRTIKSQDNEDVAFDSLAVKITDIHEASFLNGMTAIGEGSDFLLIADSVLGVVWRLDFRTGDYEITLNNTLMWPVPGEIEIGINGLHTRNGFLYFTNTFQGILARVPIHPDGTEAGPYHIVANTGAVDDFTFDDVGNAYIAQDSGDALERICPSGKVTVFIGSVNSTIVEGDTSAKFGRTPLDQSTLYVTTNGGMLGRVRGTDVVGGKVLAINSPSLL</sequence>
<reference evidence="3" key="2">
    <citation type="submission" date="2015-01" db="EMBL/GenBank/DDBJ databases">
        <title>Evolutionary Origins and Diversification of the Mycorrhizal Mutualists.</title>
        <authorList>
            <consortium name="DOE Joint Genome Institute"/>
            <consortium name="Mycorrhizal Genomics Consortium"/>
            <person name="Kohler A."/>
            <person name="Kuo A."/>
            <person name="Nagy L.G."/>
            <person name="Floudas D."/>
            <person name="Copeland A."/>
            <person name="Barry K.W."/>
            <person name="Cichocki N."/>
            <person name="Veneault-Fourrey C."/>
            <person name="LaButti K."/>
            <person name="Lindquist E.A."/>
            <person name="Lipzen A."/>
            <person name="Lundell T."/>
            <person name="Morin E."/>
            <person name="Murat C."/>
            <person name="Riley R."/>
            <person name="Ohm R."/>
            <person name="Sun H."/>
            <person name="Tunlid A."/>
            <person name="Henrissat B."/>
            <person name="Grigoriev I.V."/>
            <person name="Hibbett D.S."/>
            <person name="Martin F."/>
        </authorList>
    </citation>
    <scope>NUCLEOTIDE SEQUENCE [LARGE SCALE GENOMIC DNA]</scope>
    <source>
        <strain evidence="3">Zn</strain>
    </source>
</reference>
<organism evidence="2 3">
    <name type="scientific">Oidiodendron maius (strain Zn)</name>
    <dbReference type="NCBI Taxonomy" id="913774"/>
    <lineage>
        <taxon>Eukaryota</taxon>
        <taxon>Fungi</taxon>
        <taxon>Dikarya</taxon>
        <taxon>Ascomycota</taxon>
        <taxon>Pezizomycotina</taxon>
        <taxon>Leotiomycetes</taxon>
        <taxon>Leotiomycetes incertae sedis</taxon>
        <taxon>Myxotrichaceae</taxon>
        <taxon>Oidiodendron</taxon>
    </lineage>
</organism>
<dbReference type="AlphaFoldDB" id="A0A0C3GXI8"/>
<dbReference type="PANTHER" id="PTHR42060">
    <property type="entry name" value="NHL REPEAT-CONTAINING PROTEIN-RELATED"/>
    <property type="match status" value="1"/>
</dbReference>
<dbReference type="EMBL" id="KN832877">
    <property type="protein sequence ID" value="KIN00771.1"/>
    <property type="molecule type" value="Genomic_DNA"/>
</dbReference>
<name>A0A0C3GXI8_OIDMZ</name>
<proteinExistence type="predicted"/>
<dbReference type="Gene3D" id="2.120.10.30">
    <property type="entry name" value="TolB, C-terminal domain"/>
    <property type="match status" value="1"/>
</dbReference>
<gene>
    <name evidence="2" type="ORF">OIDMADRAFT_42547</name>
</gene>
<dbReference type="Proteomes" id="UP000054321">
    <property type="component" value="Unassembled WGS sequence"/>
</dbReference>
<dbReference type="OrthoDB" id="9977941at2759"/>
<dbReference type="InParanoid" id="A0A0C3GXI8"/>
<protein>
    <recommendedName>
        <fullName evidence="4">SMP-30/Gluconolactonase/LRE-like region domain-containing protein</fullName>
    </recommendedName>
</protein>
<keyword evidence="1" id="KW-0732">Signal</keyword>
<dbReference type="STRING" id="913774.A0A0C3GXI8"/>
<evidence type="ECO:0000313" key="3">
    <source>
        <dbReference type="Proteomes" id="UP000054321"/>
    </source>
</evidence>
<dbReference type="SUPFAM" id="SSF63829">
    <property type="entry name" value="Calcium-dependent phosphotriesterase"/>
    <property type="match status" value="1"/>
</dbReference>
<feature type="chain" id="PRO_5002164973" description="SMP-30/Gluconolactonase/LRE-like region domain-containing protein" evidence="1">
    <location>
        <begin position="17"/>
        <end position="331"/>
    </location>
</feature>
<accession>A0A0C3GXI8</accession>
<evidence type="ECO:0000313" key="2">
    <source>
        <dbReference type="EMBL" id="KIN00771.1"/>
    </source>
</evidence>
<keyword evidence="3" id="KW-1185">Reference proteome</keyword>